<dbReference type="InterPro" id="IPR012999">
    <property type="entry name" value="Pyr_OxRdtase_I_AS"/>
</dbReference>
<dbReference type="PROSITE" id="PS00076">
    <property type="entry name" value="PYRIDINE_REDOX_1"/>
    <property type="match status" value="1"/>
</dbReference>
<evidence type="ECO:0000256" key="8">
    <source>
        <dbReference type="ARBA" id="ARBA00023284"/>
    </source>
</evidence>
<keyword evidence="3 9" id="KW-0285">Flavoprotein</keyword>
<evidence type="ECO:0000313" key="13">
    <source>
        <dbReference type="Proteomes" id="UP001064933"/>
    </source>
</evidence>
<keyword evidence="13" id="KW-1185">Reference proteome</keyword>
<sequence>MTDSFDALVIGAGQAGPPLAERMSQAGWRVAVIERARVGGTCVNTGCIPTKAMVASAHAAWMVRHAQRWGIRIPGGASVDLAEVLARKDRIAGRSRDSVEKWIGAMPQVELVRGHARFVDPHTVVVGERRLQAERIFLNVGGRPATFGVEGLDQVPFLTNASVMRLDRLPEHLVVVGGSYIGLEFAQMFRRFGAEVTVVQRGAQLVPREDTDVAEALRAMLEAEGITIRLNADCVRAARRIDGDGQPDGVSIDVNCTQGEPSVQGSHLLMATGRRPNTDDLGLDQAGVRMDERGYVQVDDQLRSNVPHIWAMGDCNGRGAFTHTAWNDFEVVAANLFDGANRGIGDRVVTYALYTDPPLARIGLSEREVRASGRPALIGTRPMTRVGRAVEKGEDLGFIKLLVDEASKAIVGASILGVDGDEAVQSLLDVMVAKRPWTEVMNGVRIHPTVSELLPTVLQAAKPLEPAA</sequence>
<evidence type="ECO:0000256" key="6">
    <source>
        <dbReference type="ARBA" id="ARBA00023002"/>
    </source>
</evidence>
<proteinExistence type="inferred from homology"/>
<dbReference type="InterPro" id="IPR036188">
    <property type="entry name" value="FAD/NAD-bd_sf"/>
</dbReference>
<dbReference type="Pfam" id="PF07992">
    <property type="entry name" value="Pyr_redox_2"/>
    <property type="match status" value="1"/>
</dbReference>
<dbReference type="InterPro" id="IPR016156">
    <property type="entry name" value="FAD/NAD-linked_Rdtase_dimer_sf"/>
</dbReference>
<keyword evidence="6 9" id="KW-0560">Oxidoreductase</keyword>
<evidence type="ECO:0000256" key="3">
    <source>
        <dbReference type="ARBA" id="ARBA00022630"/>
    </source>
</evidence>
<dbReference type="EMBL" id="CP104562">
    <property type="protein sequence ID" value="UXH76421.1"/>
    <property type="molecule type" value="Genomic_DNA"/>
</dbReference>
<dbReference type="PRINTS" id="PR00368">
    <property type="entry name" value="FADPNR"/>
</dbReference>
<dbReference type="InterPro" id="IPR023753">
    <property type="entry name" value="FAD/NAD-binding_dom"/>
</dbReference>
<dbReference type="SUPFAM" id="SSF55424">
    <property type="entry name" value="FAD/NAD-linked reductases, dimerisation (C-terminal) domain"/>
    <property type="match status" value="1"/>
</dbReference>
<keyword evidence="5" id="KW-0521">NADP</keyword>
<protein>
    <submittedName>
        <fullName evidence="12">FAD-containing oxidoreductase</fullName>
    </submittedName>
</protein>
<name>A0ABY6AT64_9BURK</name>
<comment type="cofactor">
    <cofactor evidence="1">
        <name>FAD</name>
        <dbReference type="ChEBI" id="CHEBI:57692"/>
    </cofactor>
</comment>
<dbReference type="InterPro" id="IPR004099">
    <property type="entry name" value="Pyr_nucl-diS_OxRdtase_dimer"/>
</dbReference>
<dbReference type="PRINTS" id="PR00411">
    <property type="entry name" value="PNDRDTASEI"/>
</dbReference>
<dbReference type="NCBIfam" id="NF004992">
    <property type="entry name" value="PRK06370.1-4"/>
    <property type="match status" value="1"/>
</dbReference>
<dbReference type="Pfam" id="PF02852">
    <property type="entry name" value="Pyr_redox_dim"/>
    <property type="match status" value="1"/>
</dbReference>
<reference evidence="12" key="1">
    <citation type="submission" date="2022-10" db="EMBL/GenBank/DDBJ databases">
        <title>Characterization and whole genome sequencing of a new Roseateles species, isolated from fresh water.</title>
        <authorList>
            <person name="Guliayeva D.Y."/>
            <person name="Akhremchuk A.E."/>
            <person name="Sikolenko M.A."/>
            <person name="Valentovich L.N."/>
            <person name="Sidarenka A.V."/>
        </authorList>
    </citation>
    <scope>NUCLEOTIDE SEQUENCE</scope>
    <source>
        <strain evidence="12">BIM B-1768</strain>
    </source>
</reference>
<keyword evidence="8 9" id="KW-0676">Redox-active center</keyword>
<evidence type="ECO:0000256" key="9">
    <source>
        <dbReference type="RuleBase" id="RU003691"/>
    </source>
</evidence>
<gene>
    <name evidence="12" type="ORF">N4261_15285</name>
</gene>
<evidence type="ECO:0000256" key="5">
    <source>
        <dbReference type="ARBA" id="ARBA00022857"/>
    </source>
</evidence>
<feature type="domain" description="Pyridine nucleotide-disulphide oxidoreductase dimerisation" evidence="10">
    <location>
        <begin position="351"/>
        <end position="455"/>
    </location>
</feature>
<organism evidence="12 13">
    <name type="scientific">Roseateles amylovorans</name>
    <dbReference type="NCBI Taxonomy" id="2978473"/>
    <lineage>
        <taxon>Bacteria</taxon>
        <taxon>Pseudomonadati</taxon>
        <taxon>Pseudomonadota</taxon>
        <taxon>Betaproteobacteria</taxon>
        <taxon>Burkholderiales</taxon>
        <taxon>Sphaerotilaceae</taxon>
        <taxon>Roseateles</taxon>
    </lineage>
</organism>
<accession>A0ABY6AT64</accession>
<dbReference type="Gene3D" id="3.30.390.30">
    <property type="match status" value="1"/>
</dbReference>
<evidence type="ECO:0000256" key="1">
    <source>
        <dbReference type="ARBA" id="ARBA00001974"/>
    </source>
</evidence>
<comment type="similarity">
    <text evidence="2 9">Belongs to the class-I pyridine nucleotide-disulfide oxidoreductase family.</text>
</comment>
<evidence type="ECO:0000256" key="4">
    <source>
        <dbReference type="ARBA" id="ARBA00022827"/>
    </source>
</evidence>
<dbReference type="RefSeq" id="WP_261756152.1">
    <property type="nucleotide sequence ID" value="NZ_CP104562.2"/>
</dbReference>
<dbReference type="Proteomes" id="UP001064933">
    <property type="component" value="Chromosome"/>
</dbReference>
<dbReference type="PIRSF" id="PIRSF000350">
    <property type="entry name" value="Mercury_reductase_MerA"/>
    <property type="match status" value="1"/>
</dbReference>
<keyword evidence="7" id="KW-1015">Disulfide bond</keyword>
<dbReference type="PANTHER" id="PTHR43014:SF2">
    <property type="entry name" value="MERCURIC REDUCTASE"/>
    <property type="match status" value="1"/>
</dbReference>
<evidence type="ECO:0000259" key="10">
    <source>
        <dbReference type="Pfam" id="PF02852"/>
    </source>
</evidence>
<evidence type="ECO:0000313" key="12">
    <source>
        <dbReference type="EMBL" id="UXH76421.1"/>
    </source>
</evidence>
<dbReference type="Gene3D" id="3.50.50.60">
    <property type="entry name" value="FAD/NAD(P)-binding domain"/>
    <property type="match status" value="2"/>
</dbReference>
<evidence type="ECO:0000259" key="11">
    <source>
        <dbReference type="Pfam" id="PF07992"/>
    </source>
</evidence>
<feature type="domain" description="FAD/NAD(P)-binding" evidence="11">
    <location>
        <begin position="6"/>
        <end position="327"/>
    </location>
</feature>
<evidence type="ECO:0000256" key="7">
    <source>
        <dbReference type="ARBA" id="ARBA00023157"/>
    </source>
</evidence>
<keyword evidence="4 9" id="KW-0274">FAD</keyword>
<dbReference type="InterPro" id="IPR001100">
    <property type="entry name" value="Pyr_nuc-diS_OxRdtase"/>
</dbReference>
<dbReference type="SUPFAM" id="SSF51905">
    <property type="entry name" value="FAD/NAD(P)-binding domain"/>
    <property type="match status" value="1"/>
</dbReference>
<dbReference type="PANTHER" id="PTHR43014">
    <property type="entry name" value="MERCURIC REDUCTASE"/>
    <property type="match status" value="1"/>
</dbReference>
<evidence type="ECO:0000256" key="2">
    <source>
        <dbReference type="ARBA" id="ARBA00007532"/>
    </source>
</evidence>